<sequence length="193" mass="21340">MLLKFKLRCFFNLLALSFFAFGNIGISQAAPFGVEMGVALSKLKVIEDMGDDLYIVDPPVKNENFGSYFAFVSPALGVCEISAHTPPGLKDNNSLQEQLEKIKEQLVKIYGKHLPSEPPKILAGQQLMFGAAKITQREYAWLLNPKNKKHEGVEKIRLRTVEARNGGFIMLKYSFSNITECHLGSDGSSATGL</sequence>
<evidence type="ECO:0000313" key="2">
    <source>
        <dbReference type="EMBL" id="MFD1262575.1"/>
    </source>
</evidence>
<organism evidence="2 3">
    <name type="scientific">Thauera mechernichensis</name>
    <dbReference type="NCBI Taxonomy" id="82788"/>
    <lineage>
        <taxon>Bacteria</taxon>
        <taxon>Pseudomonadati</taxon>
        <taxon>Pseudomonadota</taxon>
        <taxon>Betaproteobacteria</taxon>
        <taxon>Rhodocyclales</taxon>
        <taxon>Zoogloeaceae</taxon>
        <taxon>Thauera</taxon>
    </lineage>
</organism>
<gene>
    <name evidence="2" type="ORF">ACFQ4M_03210</name>
</gene>
<feature type="signal peptide" evidence="1">
    <location>
        <begin position="1"/>
        <end position="29"/>
    </location>
</feature>
<evidence type="ECO:0000313" key="3">
    <source>
        <dbReference type="Proteomes" id="UP001597158"/>
    </source>
</evidence>
<accession>A0ABW3W9N4</accession>
<evidence type="ECO:0000256" key="1">
    <source>
        <dbReference type="SAM" id="SignalP"/>
    </source>
</evidence>
<keyword evidence="3" id="KW-1185">Reference proteome</keyword>
<dbReference type="RefSeq" id="WP_277835106.1">
    <property type="nucleotide sequence ID" value="NZ_JARQZE010000020.1"/>
</dbReference>
<proteinExistence type="predicted"/>
<protein>
    <submittedName>
        <fullName evidence="2">Uncharacterized protein</fullName>
    </submittedName>
</protein>
<dbReference type="EMBL" id="JBHTMC010000004">
    <property type="protein sequence ID" value="MFD1262575.1"/>
    <property type="molecule type" value="Genomic_DNA"/>
</dbReference>
<comment type="caution">
    <text evidence="2">The sequence shown here is derived from an EMBL/GenBank/DDBJ whole genome shotgun (WGS) entry which is preliminary data.</text>
</comment>
<name>A0ABW3W9N4_9RHOO</name>
<keyword evidence="1" id="KW-0732">Signal</keyword>
<dbReference type="Proteomes" id="UP001597158">
    <property type="component" value="Unassembled WGS sequence"/>
</dbReference>
<reference evidence="3" key="1">
    <citation type="journal article" date="2019" name="Int. J. Syst. Evol. Microbiol.">
        <title>The Global Catalogue of Microorganisms (GCM) 10K type strain sequencing project: providing services to taxonomists for standard genome sequencing and annotation.</title>
        <authorList>
            <consortium name="The Broad Institute Genomics Platform"/>
            <consortium name="The Broad Institute Genome Sequencing Center for Infectious Disease"/>
            <person name="Wu L."/>
            <person name="Ma J."/>
        </authorList>
    </citation>
    <scope>NUCLEOTIDE SEQUENCE [LARGE SCALE GENOMIC DNA]</scope>
    <source>
        <strain evidence="3">CCUG 48884</strain>
    </source>
</reference>
<feature type="chain" id="PRO_5046400802" evidence="1">
    <location>
        <begin position="30"/>
        <end position="193"/>
    </location>
</feature>